<feature type="transmembrane region" description="Helical" evidence="14">
    <location>
        <begin position="20"/>
        <end position="42"/>
    </location>
</feature>
<evidence type="ECO:0000256" key="9">
    <source>
        <dbReference type="ARBA" id="ARBA00023065"/>
    </source>
</evidence>
<comment type="similarity">
    <text evidence="2 14 15">Belongs to the ATPase B chain family.</text>
</comment>
<comment type="caution">
    <text evidence="17">The sequence shown here is derived from an EMBL/GenBank/DDBJ whole genome shotgun (WGS) entry which is preliminary data.</text>
</comment>
<comment type="function">
    <text evidence="12 14">F(1)F(0) ATP synthase produces ATP from ADP in the presence of a proton or sodium gradient. F-type ATPases consist of two structural domains, F(1) containing the extramembraneous catalytic core and F(0) containing the membrane proton channel, linked together by a central stalk and a peripheral stalk. During catalysis, ATP synthesis in the catalytic domain of F(1) is coupled via a rotary mechanism of the central stalk subunits to proton translocation.</text>
</comment>
<comment type="function">
    <text evidence="14">Component of the F(0) channel, it forms part of the peripheral stalk, linking F(1) to F(0).</text>
</comment>
<keyword evidence="5 14" id="KW-0138">CF(0)</keyword>
<dbReference type="AlphaFoldDB" id="A0A3M0G237"/>
<reference evidence="17 18" key="1">
    <citation type="submission" date="2018-10" db="EMBL/GenBank/DDBJ databases">
        <title>Tessaracoccus antarcticuss sp. nov., isolated from sediment.</title>
        <authorList>
            <person name="Zhou L.Y."/>
            <person name="Du Z.J."/>
        </authorList>
    </citation>
    <scope>NUCLEOTIDE SEQUENCE [LARGE SCALE GENOMIC DNA]</scope>
    <source>
        <strain evidence="17 18">JDX10</strain>
    </source>
</reference>
<evidence type="ECO:0000256" key="8">
    <source>
        <dbReference type="ARBA" id="ARBA00022989"/>
    </source>
</evidence>
<evidence type="ECO:0000256" key="11">
    <source>
        <dbReference type="ARBA" id="ARBA00023310"/>
    </source>
</evidence>
<dbReference type="InterPro" id="IPR005864">
    <property type="entry name" value="ATP_synth_F0_bsu_bac"/>
</dbReference>
<sequence length="174" mass="18783">MGVLQEINLGPLAPEHLSEVIVGIVLMLLVFLVMWKAIVPAFEKMYDERSSRIEGGLQRAAAAEAKAAAALAEYKDQLASAREEAARIREDAKNAGAQIVAEARDKASTESARILESGHAQLEAERSQLLTQLRSEVGGLATTLAGKIVGESLTDDERANRTVDRFLAELESAR</sequence>
<keyword evidence="4 14" id="KW-1003">Cell membrane</keyword>
<evidence type="ECO:0000256" key="16">
    <source>
        <dbReference type="SAM" id="Coils"/>
    </source>
</evidence>
<dbReference type="Gene3D" id="1.20.5.620">
    <property type="entry name" value="F1F0 ATP synthase subunit B, membrane domain"/>
    <property type="match status" value="1"/>
</dbReference>
<protein>
    <recommendedName>
        <fullName evidence="14">ATP synthase subunit b</fullName>
    </recommendedName>
    <alternativeName>
        <fullName evidence="14">ATP synthase F(0) sector subunit b</fullName>
    </alternativeName>
    <alternativeName>
        <fullName evidence="14">ATPase subunit I</fullName>
    </alternativeName>
    <alternativeName>
        <fullName evidence="14">F-type ATPase subunit b</fullName>
        <shortName evidence="14">F-ATPase subunit b</shortName>
    </alternativeName>
</protein>
<dbReference type="GO" id="GO:0005886">
    <property type="term" value="C:plasma membrane"/>
    <property type="evidence" value="ECO:0007669"/>
    <property type="project" value="UniProtKB-SubCell"/>
</dbReference>
<keyword evidence="11 14" id="KW-0066">ATP synthesis</keyword>
<feature type="coiled-coil region" evidence="16">
    <location>
        <begin position="64"/>
        <end position="98"/>
    </location>
</feature>
<evidence type="ECO:0000256" key="5">
    <source>
        <dbReference type="ARBA" id="ARBA00022547"/>
    </source>
</evidence>
<keyword evidence="18" id="KW-1185">Reference proteome</keyword>
<dbReference type="PANTHER" id="PTHR33445:SF1">
    <property type="entry name" value="ATP SYNTHASE SUBUNIT B"/>
    <property type="match status" value="1"/>
</dbReference>
<dbReference type="GO" id="GO:0046961">
    <property type="term" value="F:proton-transporting ATPase activity, rotational mechanism"/>
    <property type="evidence" value="ECO:0007669"/>
    <property type="project" value="TreeGrafter"/>
</dbReference>
<dbReference type="NCBIfam" id="NF004412">
    <property type="entry name" value="PRK05759.1-3"/>
    <property type="match status" value="1"/>
</dbReference>
<keyword evidence="7 14" id="KW-0375">Hydrogen ion transport</keyword>
<gene>
    <name evidence="14" type="primary">atpF</name>
    <name evidence="17" type="ORF">EAX62_12000</name>
</gene>
<name>A0A3M0G237_9ACTN</name>
<accession>A0A3M0G237</accession>
<keyword evidence="9 14" id="KW-0406">Ion transport</keyword>
<evidence type="ECO:0000313" key="18">
    <source>
        <dbReference type="Proteomes" id="UP000275256"/>
    </source>
</evidence>
<comment type="subcellular location">
    <subcellularLocation>
        <location evidence="1 14">Cell membrane</location>
        <topology evidence="1 14">Single-pass membrane protein</topology>
    </subcellularLocation>
</comment>
<evidence type="ECO:0000256" key="12">
    <source>
        <dbReference type="ARBA" id="ARBA00025198"/>
    </source>
</evidence>
<comment type="subunit">
    <text evidence="13 14">F-type ATPases have 2 components, F(1) - the catalytic core - and F(0) - the membrane proton channel. F(1) has five subunits: alpha(3), beta(3), gamma(1), delta(1), epsilon(1). F(0) has three main subunits: a(1), b(2) and c(10-14). The alpha and beta chains form an alternating ring which encloses part of the gamma chain. F(1) is attached to F(0) by a central stalk formed by the gamma and epsilon chains, while a peripheral stalk is formed by the delta and b chains.</text>
</comment>
<keyword evidence="10 14" id="KW-0472">Membrane</keyword>
<proteinExistence type="inferred from homology"/>
<evidence type="ECO:0000313" key="17">
    <source>
        <dbReference type="EMBL" id="RMB59031.1"/>
    </source>
</evidence>
<evidence type="ECO:0000256" key="6">
    <source>
        <dbReference type="ARBA" id="ARBA00022692"/>
    </source>
</evidence>
<evidence type="ECO:0000256" key="10">
    <source>
        <dbReference type="ARBA" id="ARBA00023136"/>
    </source>
</evidence>
<keyword evidence="6 14" id="KW-0812">Transmembrane</keyword>
<evidence type="ECO:0000256" key="1">
    <source>
        <dbReference type="ARBA" id="ARBA00004162"/>
    </source>
</evidence>
<organism evidence="17 18">
    <name type="scientific">Tessaracoccus antarcticus</name>
    <dbReference type="NCBI Taxonomy" id="2479848"/>
    <lineage>
        <taxon>Bacteria</taxon>
        <taxon>Bacillati</taxon>
        <taxon>Actinomycetota</taxon>
        <taxon>Actinomycetes</taxon>
        <taxon>Propionibacteriales</taxon>
        <taxon>Propionibacteriaceae</taxon>
        <taxon>Tessaracoccus</taxon>
    </lineage>
</organism>
<keyword evidence="16" id="KW-0175">Coiled coil</keyword>
<dbReference type="GO" id="GO:0045259">
    <property type="term" value="C:proton-transporting ATP synthase complex"/>
    <property type="evidence" value="ECO:0007669"/>
    <property type="project" value="UniProtKB-KW"/>
</dbReference>
<evidence type="ECO:0000256" key="14">
    <source>
        <dbReference type="HAMAP-Rule" id="MF_01398"/>
    </source>
</evidence>
<evidence type="ECO:0000256" key="13">
    <source>
        <dbReference type="ARBA" id="ARBA00025830"/>
    </source>
</evidence>
<dbReference type="InterPro" id="IPR002146">
    <property type="entry name" value="ATP_synth_b/b'su_bac/chlpt"/>
</dbReference>
<dbReference type="OrthoDB" id="5243563at2"/>
<dbReference type="PANTHER" id="PTHR33445">
    <property type="entry name" value="ATP SYNTHASE SUBUNIT B', CHLOROPLASTIC"/>
    <property type="match status" value="1"/>
</dbReference>
<dbReference type="EMBL" id="REFW01000003">
    <property type="protein sequence ID" value="RMB59031.1"/>
    <property type="molecule type" value="Genomic_DNA"/>
</dbReference>
<dbReference type="InterPro" id="IPR050059">
    <property type="entry name" value="ATP_synthase_B_chain"/>
</dbReference>
<dbReference type="CDD" id="cd06503">
    <property type="entry name" value="ATP-synt_Fo_b"/>
    <property type="match status" value="1"/>
</dbReference>
<keyword evidence="8 14" id="KW-1133">Transmembrane helix</keyword>
<dbReference type="Pfam" id="PF00430">
    <property type="entry name" value="ATP-synt_B"/>
    <property type="match status" value="1"/>
</dbReference>
<dbReference type="Proteomes" id="UP000275256">
    <property type="component" value="Unassembled WGS sequence"/>
</dbReference>
<dbReference type="NCBIfam" id="TIGR01144">
    <property type="entry name" value="ATP_synt_b"/>
    <property type="match status" value="1"/>
</dbReference>
<dbReference type="InterPro" id="IPR028987">
    <property type="entry name" value="ATP_synth_B-like_membr_sf"/>
</dbReference>
<dbReference type="GO" id="GO:0016787">
    <property type="term" value="F:hydrolase activity"/>
    <property type="evidence" value="ECO:0007669"/>
    <property type="project" value="UniProtKB-KW"/>
</dbReference>
<keyword evidence="17" id="KW-0378">Hydrolase</keyword>
<dbReference type="HAMAP" id="MF_01398">
    <property type="entry name" value="ATP_synth_b_bprime"/>
    <property type="match status" value="1"/>
</dbReference>
<evidence type="ECO:0000256" key="4">
    <source>
        <dbReference type="ARBA" id="ARBA00022475"/>
    </source>
</evidence>
<evidence type="ECO:0000256" key="15">
    <source>
        <dbReference type="RuleBase" id="RU003848"/>
    </source>
</evidence>
<keyword evidence="3 14" id="KW-0813">Transport</keyword>
<dbReference type="SUPFAM" id="SSF81573">
    <property type="entry name" value="F1F0 ATP synthase subunit B, membrane domain"/>
    <property type="match status" value="1"/>
</dbReference>
<evidence type="ECO:0000256" key="3">
    <source>
        <dbReference type="ARBA" id="ARBA00022448"/>
    </source>
</evidence>
<evidence type="ECO:0000256" key="7">
    <source>
        <dbReference type="ARBA" id="ARBA00022781"/>
    </source>
</evidence>
<evidence type="ECO:0000256" key="2">
    <source>
        <dbReference type="ARBA" id="ARBA00005513"/>
    </source>
</evidence>
<dbReference type="GO" id="GO:0046933">
    <property type="term" value="F:proton-transporting ATP synthase activity, rotational mechanism"/>
    <property type="evidence" value="ECO:0007669"/>
    <property type="project" value="UniProtKB-UniRule"/>
</dbReference>